<dbReference type="EMBL" id="JAIXNE010000003">
    <property type="protein sequence ID" value="MCA6075938.1"/>
    <property type="molecule type" value="Genomic_DNA"/>
</dbReference>
<reference evidence="8" key="1">
    <citation type="submission" date="2021-09" db="EMBL/GenBank/DDBJ databases">
        <title>Fulvivirga sp. isolated from coastal sediment.</title>
        <authorList>
            <person name="Yu H."/>
        </authorList>
    </citation>
    <scope>NUCLEOTIDE SEQUENCE</scope>
    <source>
        <strain evidence="8">1062</strain>
    </source>
</reference>
<dbReference type="Pfam" id="PF08281">
    <property type="entry name" value="Sigma70_r4_2"/>
    <property type="match status" value="1"/>
</dbReference>
<dbReference type="Gene3D" id="1.10.1740.10">
    <property type="match status" value="1"/>
</dbReference>
<accession>A0A9X1HS26</accession>
<dbReference type="EMBL" id="JAIXNE010000002">
    <property type="protein sequence ID" value="MCA6074761.1"/>
    <property type="molecule type" value="Genomic_DNA"/>
</dbReference>
<dbReference type="Proteomes" id="UP001139409">
    <property type="component" value="Unassembled WGS sequence"/>
</dbReference>
<dbReference type="Gene3D" id="1.10.10.10">
    <property type="entry name" value="Winged helix-like DNA-binding domain superfamily/Winged helix DNA-binding domain"/>
    <property type="match status" value="1"/>
</dbReference>
<keyword evidence="3" id="KW-0731">Sigma factor</keyword>
<evidence type="ECO:0000313" key="9">
    <source>
        <dbReference type="EMBL" id="MCA6077066.1"/>
    </source>
</evidence>
<dbReference type="Pfam" id="PF04542">
    <property type="entry name" value="Sigma70_r2"/>
    <property type="match status" value="1"/>
</dbReference>
<dbReference type="InterPro" id="IPR039425">
    <property type="entry name" value="RNA_pol_sigma-70-like"/>
</dbReference>
<evidence type="ECO:0000313" key="10">
    <source>
        <dbReference type="Proteomes" id="UP001139409"/>
    </source>
</evidence>
<dbReference type="AlphaFoldDB" id="A0A9X1HS26"/>
<comment type="caution">
    <text evidence="8">The sequence shown here is derived from an EMBL/GenBank/DDBJ whole genome shotgun (WGS) entry which is preliminary data.</text>
</comment>
<proteinExistence type="inferred from homology"/>
<organism evidence="8 10">
    <name type="scientific">Fulvivirga sedimenti</name>
    <dbReference type="NCBI Taxonomy" id="2879465"/>
    <lineage>
        <taxon>Bacteria</taxon>
        <taxon>Pseudomonadati</taxon>
        <taxon>Bacteroidota</taxon>
        <taxon>Cytophagia</taxon>
        <taxon>Cytophagales</taxon>
        <taxon>Fulvivirgaceae</taxon>
        <taxon>Fulvivirga</taxon>
    </lineage>
</organism>
<dbReference type="NCBIfam" id="TIGR02937">
    <property type="entry name" value="sigma70-ECF"/>
    <property type="match status" value="1"/>
</dbReference>
<sequence length="189" mass="22717">MKDPGKDKLSDKDIIDLIRAGRENNRYYDIIYSRYFDKVRGKCYSLVKDRETANDLAEDIMVKIFENLVSFKATAMFSTWIYSITYNHCIDYLRNKRSSHYPKWNKEHEMSEIPDNLEDVENEIDYERLKTVMEELHPEELALIKMKYLDDIPLKLMSEALRITESACKMRLKRARTRLLYLYSKKYLK</sequence>
<name>A0A9X1HS26_9BACT</name>
<keyword evidence="2" id="KW-0805">Transcription regulation</keyword>
<protein>
    <submittedName>
        <fullName evidence="8">Sigma-70 family RNA polymerase sigma factor</fullName>
    </submittedName>
</protein>
<dbReference type="GO" id="GO:0016987">
    <property type="term" value="F:sigma factor activity"/>
    <property type="evidence" value="ECO:0007669"/>
    <property type="project" value="UniProtKB-KW"/>
</dbReference>
<dbReference type="InterPro" id="IPR036388">
    <property type="entry name" value="WH-like_DNA-bd_sf"/>
</dbReference>
<evidence type="ECO:0000259" key="5">
    <source>
        <dbReference type="Pfam" id="PF04542"/>
    </source>
</evidence>
<dbReference type="InterPro" id="IPR013325">
    <property type="entry name" value="RNA_pol_sigma_r2"/>
</dbReference>
<dbReference type="InterPro" id="IPR014284">
    <property type="entry name" value="RNA_pol_sigma-70_dom"/>
</dbReference>
<evidence type="ECO:0000256" key="1">
    <source>
        <dbReference type="ARBA" id="ARBA00010641"/>
    </source>
</evidence>
<dbReference type="SUPFAM" id="SSF88946">
    <property type="entry name" value="Sigma2 domain of RNA polymerase sigma factors"/>
    <property type="match status" value="1"/>
</dbReference>
<keyword evidence="4" id="KW-0804">Transcription</keyword>
<evidence type="ECO:0000256" key="3">
    <source>
        <dbReference type="ARBA" id="ARBA00023082"/>
    </source>
</evidence>
<evidence type="ECO:0000313" key="8">
    <source>
        <dbReference type="EMBL" id="MCA6075938.1"/>
    </source>
</evidence>
<evidence type="ECO:0000256" key="4">
    <source>
        <dbReference type="ARBA" id="ARBA00023163"/>
    </source>
</evidence>
<dbReference type="PANTHER" id="PTHR43133">
    <property type="entry name" value="RNA POLYMERASE ECF-TYPE SIGMA FACTO"/>
    <property type="match status" value="1"/>
</dbReference>
<dbReference type="SUPFAM" id="SSF88659">
    <property type="entry name" value="Sigma3 and sigma4 domains of RNA polymerase sigma factors"/>
    <property type="match status" value="1"/>
</dbReference>
<dbReference type="InterPro" id="IPR013324">
    <property type="entry name" value="RNA_pol_sigma_r3/r4-like"/>
</dbReference>
<feature type="domain" description="RNA polymerase sigma factor 70 region 4 type 2" evidence="6">
    <location>
        <begin position="127"/>
        <end position="179"/>
    </location>
</feature>
<gene>
    <name evidence="7" type="ORF">LDX50_07755</name>
    <name evidence="8" type="ORF">LDX50_13725</name>
    <name evidence="9" type="ORF">LDX50_19445</name>
</gene>
<evidence type="ECO:0000259" key="6">
    <source>
        <dbReference type="Pfam" id="PF08281"/>
    </source>
</evidence>
<dbReference type="GO" id="GO:0003677">
    <property type="term" value="F:DNA binding"/>
    <property type="evidence" value="ECO:0007669"/>
    <property type="project" value="InterPro"/>
</dbReference>
<dbReference type="InterPro" id="IPR007627">
    <property type="entry name" value="RNA_pol_sigma70_r2"/>
</dbReference>
<feature type="domain" description="RNA polymerase sigma-70 region 2" evidence="5">
    <location>
        <begin position="31"/>
        <end position="97"/>
    </location>
</feature>
<dbReference type="PANTHER" id="PTHR43133:SF51">
    <property type="entry name" value="RNA POLYMERASE SIGMA FACTOR"/>
    <property type="match status" value="1"/>
</dbReference>
<dbReference type="InterPro" id="IPR013249">
    <property type="entry name" value="RNA_pol_sigma70_r4_t2"/>
</dbReference>
<dbReference type="GO" id="GO:0006352">
    <property type="term" value="P:DNA-templated transcription initiation"/>
    <property type="evidence" value="ECO:0007669"/>
    <property type="project" value="InterPro"/>
</dbReference>
<evidence type="ECO:0000256" key="2">
    <source>
        <dbReference type="ARBA" id="ARBA00023015"/>
    </source>
</evidence>
<evidence type="ECO:0000313" key="7">
    <source>
        <dbReference type="EMBL" id="MCA6074761.1"/>
    </source>
</evidence>
<dbReference type="EMBL" id="JAIXNE010000004">
    <property type="protein sequence ID" value="MCA6077066.1"/>
    <property type="molecule type" value="Genomic_DNA"/>
</dbReference>
<comment type="similarity">
    <text evidence="1">Belongs to the sigma-70 factor family. ECF subfamily.</text>
</comment>
<keyword evidence="10" id="KW-1185">Reference proteome</keyword>
<dbReference type="RefSeq" id="WP_225697874.1">
    <property type="nucleotide sequence ID" value="NZ_JAIXNE010000002.1"/>
</dbReference>